<comment type="subcellular location">
    <subcellularLocation>
        <location evidence="2 12">Bacterial flagellum basal body</location>
    </subcellularLocation>
    <subcellularLocation>
        <location evidence="3">Cell membrane</location>
        <topology evidence="3">Multi-pass membrane protein</topology>
    </subcellularLocation>
</comment>
<gene>
    <name evidence="16" type="primary">fliF</name>
    <name evidence="16" type="ORF">GCM10007916_05320</name>
</gene>
<comment type="caution">
    <text evidence="16">The sequence shown here is derived from an EMBL/GenBank/DDBJ whole genome shotgun (WGS) entry which is preliminary data.</text>
</comment>
<dbReference type="EMBL" id="BSPQ01000001">
    <property type="protein sequence ID" value="GLS89465.1"/>
    <property type="molecule type" value="Genomic_DNA"/>
</dbReference>
<evidence type="ECO:0000256" key="10">
    <source>
        <dbReference type="ARBA" id="ARBA00023143"/>
    </source>
</evidence>
<proteinExistence type="inferred from homology"/>
<evidence type="ECO:0000256" key="3">
    <source>
        <dbReference type="ARBA" id="ARBA00004651"/>
    </source>
</evidence>
<dbReference type="Gene3D" id="3.30.300.30">
    <property type="match status" value="1"/>
</dbReference>
<evidence type="ECO:0000256" key="13">
    <source>
        <dbReference type="SAM" id="Phobius"/>
    </source>
</evidence>
<dbReference type="Proteomes" id="UP001157353">
    <property type="component" value="Unassembled WGS sequence"/>
</dbReference>
<keyword evidence="6" id="KW-1003">Cell membrane</keyword>
<dbReference type="InterPro" id="IPR013556">
    <property type="entry name" value="Flag_M-ring_C"/>
</dbReference>
<feature type="domain" description="Flagellar M-ring N-terminal" evidence="14">
    <location>
        <begin position="67"/>
        <end position="239"/>
    </location>
</feature>
<comment type="function">
    <text evidence="1 12">The M ring may be actively involved in energy transduction.</text>
</comment>
<evidence type="ECO:0000256" key="7">
    <source>
        <dbReference type="ARBA" id="ARBA00022692"/>
    </source>
</evidence>
<keyword evidence="9 13" id="KW-0472">Membrane</keyword>
<comment type="similarity">
    <text evidence="4 12">Belongs to the FliF family.</text>
</comment>
<evidence type="ECO:0000256" key="8">
    <source>
        <dbReference type="ARBA" id="ARBA00022989"/>
    </source>
</evidence>
<dbReference type="RefSeq" id="WP_284202583.1">
    <property type="nucleotide sequence ID" value="NZ_BSPQ01000001.1"/>
</dbReference>
<evidence type="ECO:0000256" key="11">
    <source>
        <dbReference type="ARBA" id="ARBA00025936"/>
    </source>
</evidence>
<accession>A0ABQ6DWU9</accession>
<name>A0ABQ6DWU9_9GAMM</name>
<keyword evidence="17" id="KW-1185">Reference proteome</keyword>
<dbReference type="PANTHER" id="PTHR30046">
    <property type="entry name" value="FLAGELLAR M-RING PROTEIN"/>
    <property type="match status" value="1"/>
</dbReference>
<dbReference type="PANTHER" id="PTHR30046:SF0">
    <property type="entry name" value="FLAGELLAR M-RING PROTEIN"/>
    <property type="match status" value="1"/>
</dbReference>
<keyword evidence="16" id="KW-0966">Cell projection</keyword>
<evidence type="ECO:0000256" key="4">
    <source>
        <dbReference type="ARBA" id="ARBA00007971"/>
    </source>
</evidence>
<sequence>MAELNNNPDMLLENSSIGTSDDSLIEPQKGALASFFSNVDVLRQISMIIGLLIVLAIVVILWSWGKEADYRPLGSYKTDELISTLDFLDKQKILYKIEGNSILVVTTEYQKIKLLMTRAGLANDNTESGDDILLQDMGFGVSQRVEQERLKLSRERQLSLAIQAMQNITKAQVLLAIPKQSVFARKERQASATVVVTSSRSYSLSQQEIDSIVDIVASAVQGLSPASVTVSDQRGRLLHSGSKSGLSAQSSKEFALTLEREQEYKSKVDAILIPVLGLANYTSEVDLAMDFTVVEETKKTFNPSNQAVRSEMLVETKSSSSTVGNVPGALTNQPPANSAIPEELQEGNSAFGADGNSHNESTRNYEVDTTVTHIKHKVGTVDRLAVSVALDYAPVTNAAGEVSYEPRSEQEIESIRRLLMGGLGINSVRGDVLEIASVKFNRPDLEAIPEEVFWKTEAFEGYVRFGGSLLIIILTLLLIVRPIMKKLLYPESIEQAEEYDLGGAIGTMNGDNLQLLNDDEAGGVEFGIANGVLTLPDLHKDEDLLKAVRALVANEPGLSAQVIKEWLSADEG</sequence>
<dbReference type="NCBIfam" id="TIGR00206">
    <property type="entry name" value="fliF"/>
    <property type="match status" value="1"/>
</dbReference>
<evidence type="ECO:0000256" key="6">
    <source>
        <dbReference type="ARBA" id="ARBA00022475"/>
    </source>
</evidence>
<dbReference type="PRINTS" id="PR01009">
    <property type="entry name" value="FLGMRINGFLIF"/>
</dbReference>
<dbReference type="Pfam" id="PF01514">
    <property type="entry name" value="YscJ_FliF"/>
    <property type="match status" value="1"/>
</dbReference>
<evidence type="ECO:0000256" key="1">
    <source>
        <dbReference type="ARBA" id="ARBA00003820"/>
    </source>
</evidence>
<dbReference type="InterPro" id="IPR000067">
    <property type="entry name" value="FlgMring_FliF"/>
</dbReference>
<feature type="transmembrane region" description="Helical" evidence="13">
    <location>
        <begin position="45"/>
        <end position="65"/>
    </location>
</feature>
<keyword evidence="8 13" id="KW-1133">Transmembrane helix</keyword>
<dbReference type="InterPro" id="IPR006182">
    <property type="entry name" value="FliF_N_dom"/>
</dbReference>
<dbReference type="Pfam" id="PF08345">
    <property type="entry name" value="YscJ_FliF_C"/>
    <property type="match status" value="1"/>
</dbReference>
<protein>
    <recommendedName>
        <fullName evidence="5 12">Flagellar M-ring protein</fullName>
    </recommendedName>
</protein>
<evidence type="ECO:0000259" key="15">
    <source>
        <dbReference type="Pfam" id="PF08345"/>
    </source>
</evidence>
<feature type="transmembrane region" description="Helical" evidence="13">
    <location>
        <begin position="462"/>
        <end position="480"/>
    </location>
</feature>
<feature type="domain" description="Flagellar M-ring C-terminal" evidence="15">
    <location>
        <begin position="272"/>
        <end position="440"/>
    </location>
</feature>
<evidence type="ECO:0000259" key="14">
    <source>
        <dbReference type="Pfam" id="PF01514"/>
    </source>
</evidence>
<dbReference type="InterPro" id="IPR043427">
    <property type="entry name" value="YscJ/FliF"/>
</dbReference>
<evidence type="ECO:0000256" key="5">
    <source>
        <dbReference type="ARBA" id="ARBA00017949"/>
    </source>
</evidence>
<keyword evidence="16" id="KW-0969">Cilium</keyword>
<keyword evidence="16" id="KW-0282">Flagellum</keyword>
<dbReference type="PIRSF" id="PIRSF004862">
    <property type="entry name" value="FliF"/>
    <property type="match status" value="1"/>
</dbReference>
<keyword evidence="7 13" id="KW-0812">Transmembrane</keyword>
<evidence type="ECO:0000256" key="12">
    <source>
        <dbReference type="PIRNR" id="PIRNR004862"/>
    </source>
</evidence>
<dbReference type="InterPro" id="IPR045851">
    <property type="entry name" value="AMP-bd_C_sf"/>
</dbReference>
<organism evidence="16 17">
    <name type="scientific">Psychromonas marina</name>
    <dbReference type="NCBI Taxonomy" id="88364"/>
    <lineage>
        <taxon>Bacteria</taxon>
        <taxon>Pseudomonadati</taxon>
        <taxon>Pseudomonadota</taxon>
        <taxon>Gammaproteobacteria</taxon>
        <taxon>Alteromonadales</taxon>
        <taxon>Psychromonadaceae</taxon>
        <taxon>Psychromonas</taxon>
    </lineage>
</organism>
<evidence type="ECO:0000313" key="16">
    <source>
        <dbReference type="EMBL" id="GLS89465.1"/>
    </source>
</evidence>
<keyword evidence="10 12" id="KW-0975">Bacterial flagellum</keyword>
<evidence type="ECO:0000256" key="2">
    <source>
        <dbReference type="ARBA" id="ARBA00004117"/>
    </source>
</evidence>
<comment type="subunit">
    <text evidence="11">The basal body constitutes a major portion of the flagellar organelle and consists of four rings (L,P,S, and M) mounted on a central rod. The M ring is integral to the inner membrane of the cell and may be connected to the flagellar rod via the S ring. The S (supramembrane ring) lies just distal to the M ring. The L and P rings lie in the outer membrane and the periplasmic space, respectively.</text>
</comment>
<evidence type="ECO:0000313" key="17">
    <source>
        <dbReference type="Proteomes" id="UP001157353"/>
    </source>
</evidence>
<evidence type="ECO:0000256" key="9">
    <source>
        <dbReference type="ARBA" id="ARBA00023136"/>
    </source>
</evidence>
<reference evidence="17" key="1">
    <citation type="journal article" date="2019" name="Int. J. Syst. Evol. Microbiol.">
        <title>The Global Catalogue of Microorganisms (GCM) 10K type strain sequencing project: providing services to taxonomists for standard genome sequencing and annotation.</title>
        <authorList>
            <consortium name="The Broad Institute Genomics Platform"/>
            <consortium name="The Broad Institute Genome Sequencing Center for Infectious Disease"/>
            <person name="Wu L."/>
            <person name="Ma J."/>
        </authorList>
    </citation>
    <scope>NUCLEOTIDE SEQUENCE [LARGE SCALE GENOMIC DNA]</scope>
    <source>
        <strain evidence="17">NBRC 103166</strain>
    </source>
</reference>